<name>A2E4W3_TRIV3</name>
<organism evidence="1 2">
    <name type="scientific">Trichomonas vaginalis (strain ATCC PRA-98 / G3)</name>
    <dbReference type="NCBI Taxonomy" id="412133"/>
    <lineage>
        <taxon>Eukaryota</taxon>
        <taxon>Metamonada</taxon>
        <taxon>Parabasalia</taxon>
        <taxon>Trichomonadida</taxon>
        <taxon>Trichomonadidae</taxon>
        <taxon>Trichomonas</taxon>
    </lineage>
</organism>
<keyword evidence="1" id="KW-0808">Transferase</keyword>
<dbReference type="Gene3D" id="3.40.50.410">
    <property type="entry name" value="von Willebrand factor, type A domain"/>
    <property type="match status" value="1"/>
</dbReference>
<dbReference type="PANTHER" id="PTHR47763">
    <property type="entry name" value="ALPHA-PROTEIN KINASE VWKA"/>
    <property type="match status" value="1"/>
</dbReference>
<dbReference type="OrthoDB" id="301415at2759"/>
<sequence length="126" mass="14349">MITGAKNISKTLIRYINDKYSSCDVQYSAVFFRDMAMARYVGHTLWNYPDIFDFQSSNFFSPDRFDYVSCGGGAGDGPEDWVQAFDGVLGMNWRSKSKKIMIMITDASCHGNSFDSKLDYTKRVND</sequence>
<dbReference type="KEGG" id="tva:4770264"/>
<dbReference type="Proteomes" id="UP000001542">
    <property type="component" value="Unassembled WGS sequence"/>
</dbReference>
<dbReference type="EMBL" id="DS113304">
    <property type="protein sequence ID" value="EAY12302.1"/>
    <property type="molecule type" value="Genomic_DNA"/>
</dbReference>
<dbReference type="GO" id="GO:0016301">
    <property type="term" value="F:kinase activity"/>
    <property type="evidence" value="ECO:0007669"/>
    <property type="project" value="UniProtKB-KW"/>
</dbReference>
<protein>
    <submittedName>
        <fullName evidence="1">Alpha kinase, putative</fullName>
    </submittedName>
</protein>
<proteinExistence type="predicted"/>
<dbReference type="AlphaFoldDB" id="A2E4W3"/>
<keyword evidence="1" id="KW-0418">Kinase</keyword>
<dbReference type="PANTHER" id="PTHR47763:SF1">
    <property type="entry name" value="DUF659 DOMAIN-CONTAINING PROTEIN"/>
    <property type="match status" value="1"/>
</dbReference>
<evidence type="ECO:0000313" key="1">
    <source>
        <dbReference type="EMBL" id="EAY12302.1"/>
    </source>
</evidence>
<evidence type="ECO:0000313" key="2">
    <source>
        <dbReference type="Proteomes" id="UP000001542"/>
    </source>
</evidence>
<reference evidence="1" key="1">
    <citation type="submission" date="2006-10" db="EMBL/GenBank/DDBJ databases">
        <authorList>
            <person name="Amadeo P."/>
            <person name="Zhao Q."/>
            <person name="Wortman J."/>
            <person name="Fraser-Liggett C."/>
            <person name="Carlton J."/>
        </authorList>
    </citation>
    <scope>NUCLEOTIDE SEQUENCE</scope>
    <source>
        <strain evidence="1">G3</strain>
    </source>
</reference>
<reference evidence="1" key="2">
    <citation type="journal article" date="2007" name="Science">
        <title>Draft genome sequence of the sexually transmitted pathogen Trichomonas vaginalis.</title>
        <authorList>
            <person name="Carlton J.M."/>
            <person name="Hirt R.P."/>
            <person name="Silva J.C."/>
            <person name="Delcher A.L."/>
            <person name="Schatz M."/>
            <person name="Zhao Q."/>
            <person name="Wortman J.R."/>
            <person name="Bidwell S.L."/>
            <person name="Alsmark U.C.M."/>
            <person name="Besteiro S."/>
            <person name="Sicheritz-Ponten T."/>
            <person name="Noel C.J."/>
            <person name="Dacks J.B."/>
            <person name="Foster P.G."/>
            <person name="Simillion C."/>
            <person name="Van de Peer Y."/>
            <person name="Miranda-Saavedra D."/>
            <person name="Barton G.J."/>
            <person name="Westrop G.D."/>
            <person name="Mueller S."/>
            <person name="Dessi D."/>
            <person name="Fiori P.L."/>
            <person name="Ren Q."/>
            <person name="Paulsen I."/>
            <person name="Zhang H."/>
            <person name="Bastida-Corcuera F.D."/>
            <person name="Simoes-Barbosa A."/>
            <person name="Brown M.T."/>
            <person name="Hayes R.D."/>
            <person name="Mukherjee M."/>
            <person name="Okumura C.Y."/>
            <person name="Schneider R."/>
            <person name="Smith A.J."/>
            <person name="Vanacova S."/>
            <person name="Villalvazo M."/>
            <person name="Haas B.J."/>
            <person name="Pertea M."/>
            <person name="Feldblyum T.V."/>
            <person name="Utterback T.R."/>
            <person name="Shu C.L."/>
            <person name="Osoegawa K."/>
            <person name="de Jong P.J."/>
            <person name="Hrdy I."/>
            <person name="Horvathova L."/>
            <person name="Zubacova Z."/>
            <person name="Dolezal P."/>
            <person name="Malik S.B."/>
            <person name="Logsdon J.M. Jr."/>
            <person name="Henze K."/>
            <person name="Gupta A."/>
            <person name="Wang C.C."/>
            <person name="Dunne R.L."/>
            <person name="Upcroft J.A."/>
            <person name="Upcroft P."/>
            <person name="White O."/>
            <person name="Salzberg S.L."/>
            <person name="Tang P."/>
            <person name="Chiu C.-H."/>
            <person name="Lee Y.-S."/>
            <person name="Embley T.M."/>
            <person name="Coombs G.H."/>
            <person name="Mottram J.C."/>
            <person name="Tachezy J."/>
            <person name="Fraser-Liggett C.M."/>
            <person name="Johnson P.J."/>
        </authorList>
    </citation>
    <scope>NUCLEOTIDE SEQUENCE [LARGE SCALE GENOMIC DNA]</scope>
    <source>
        <strain evidence="1">G3</strain>
    </source>
</reference>
<dbReference type="RefSeq" id="XP_001324525.1">
    <property type="nucleotide sequence ID" value="XM_001324490.1"/>
</dbReference>
<gene>
    <name evidence="1" type="ORF">TVAG_161080</name>
</gene>
<dbReference type="InterPro" id="IPR052969">
    <property type="entry name" value="Thr-specific_kinase-like"/>
</dbReference>
<keyword evidence="2" id="KW-1185">Reference proteome</keyword>
<dbReference type="VEuPathDB" id="TrichDB:TVAGG3_0228070"/>
<dbReference type="InParanoid" id="A2E4W3"/>
<accession>A2E4W3</accession>
<dbReference type="InterPro" id="IPR036465">
    <property type="entry name" value="vWFA_dom_sf"/>
</dbReference>
<dbReference type="VEuPathDB" id="TrichDB:TVAG_470660"/>